<organism evidence="3 4">
    <name type="scientific">Periconia macrospinosa</name>
    <dbReference type="NCBI Taxonomy" id="97972"/>
    <lineage>
        <taxon>Eukaryota</taxon>
        <taxon>Fungi</taxon>
        <taxon>Dikarya</taxon>
        <taxon>Ascomycota</taxon>
        <taxon>Pezizomycotina</taxon>
        <taxon>Dothideomycetes</taxon>
        <taxon>Pleosporomycetidae</taxon>
        <taxon>Pleosporales</taxon>
        <taxon>Massarineae</taxon>
        <taxon>Periconiaceae</taxon>
        <taxon>Periconia</taxon>
    </lineage>
</organism>
<keyword evidence="1" id="KW-0472">Membrane</keyword>
<dbReference type="InterPro" id="IPR046529">
    <property type="entry name" value="DUF6594"/>
</dbReference>
<dbReference type="STRING" id="97972.A0A2V1E911"/>
<dbReference type="Proteomes" id="UP000244855">
    <property type="component" value="Unassembled WGS sequence"/>
</dbReference>
<protein>
    <recommendedName>
        <fullName evidence="2">DUF6594 domain-containing protein</fullName>
    </recommendedName>
</protein>
<feature type="transmembrane region" description="Helical" evidence="1">
    <location>
        <begin position="138"/>
        <end position="160"/>
    </location>
</feature>
<proteinExistence type="predicted"/>
<keyword evidence="1" id="KW-0812">Transmembrane</keyword>
<gene>
    <name evidence="3" type="ORF">DM02DRAFT_70543</name>
</gene>
<feature type="transmembrane region" description="Helical" evidence="1">
    <location>
        <begin position="191"/>
        <end position="210"/>
    </location>
</feature>
<feature type="transmembrane region" description="Helical" evidence="1">
    <location>
        <begin position="166"/>
        <end position="184"/>
    </location>
</feature>
<accession>A0A2V1E911</accession>
<reference evidence="3 4" key="1">
    <citation type="journal article" date="2018" name="Sci. Rep.">
        <title>Comparative genomics provides insights into the lifestyle and reveals functional heterogeneity of dark septate endophytic fungi.</title>
        <authorList>
            <person name="Knapp D.G."/>
            <person name="Nemeth J.B."/>
            <person name="Barry K."/>
            <person name="Hainaut M."/>
            <person name="Henrissat B."/>
            <person name="Johnson J."/>
            <person name="Kuo A."/>
            <person name="Lim J.H.P."/>
            <person name="Lipzen A."/>
            <person name="Nolan M."/>
            <person name="Ohm R.A."/>
            <person name="Tamas L."/>
            <person name="Grigoriev I.V."/>
            <person name="Spatafora J.W."/>
            <person name="Nagy L.G."/>
            <person name="Kovacs G.M."/>
        </authorList>
    </citation>
    <scope>NUCLEOTIDE SEQUENCE [LARGE SCALE GENOMIC DNA]</scope>
    <source>
        <strain evidence="3 4">DSE2036</strain>
    </source>
</reference>
<name>A0A2V1E911_9PLEO</name>
<dbReference type="EMBL" id="KZ805312">
    <property type="protein sequence ID" value="PVI05725.1"/>
    <property type="molecule type" value="Genomic_DNA"/>
</dbReference>
<evidence type="ECO:0000313" key="4">
    <source>
        <dbReference type="Proteomes" id="UP000244855"/>
    </source>
</evidence>
<dbReference type="Pfam" id="PF20237">
    <property type="entry name" value="DUF6594"/>
    <property type="match status" value="1"/>
</dbReference>
<keyword evidence="4" id="KW-1185">Reference proteome</keyword>
<dbReference type="OrthoDB" id="3546297at2759"/>
<keyword evidence="1" id="KW-1133">Transmembrane helix</keyword>
<sequence>MDNDAKDGKPRKLVLSVAALSRMRLRKLQCRLARNIIYMQTHDKEPDDWEENLSKYVAAIRDNDFIVAAVDRSEDPFIIHSGRAVDAEVLKLALQNRLDSQDDWKDVDFGQAADHDKPLPIGGGTRRQVKAKEKLQNFFARLTLGVIGGAFLVGPMWLMVLHDTKITKLVSTTVFVFAFGILMSWRLNDSFGVLSATAAYAAVLVVFVGANN</sequence>
<feature type="domain" description="DUF6594" evidence="2">
    <location>
        <begin position="64"/>
        <end position="205"/>
    </location>
</feature>
<dbReference type="AlphaFoldDB" id="A0A2V1E911"/>
<evidence type="ECO:0000256" key="1">
    <source>
        <dbReference type="SAM" id="Phobius"/>
    </source>
</evidence>
<evidence type="ECO:0000259" key="2">
    <source>
        <dbReference type="Pfam" id="PF20237"/>
    </source>
</evidence>
<evidence type="ECO:0000313" key="3">
    <source>
        <dbReference type="EMBL" id="PVI05725.1"/>
    </source>
</evidence>